<proteinExistence type="predicted"/>
<gene>
    <name evidence="2" type="primary">C03B1.10</name>
    <name evidence="2" type="ORF">L345_13193</name>
</gene>
<name>V8NHP7_OPHHA</name>
<evidence type="ECO:0000313" key="2">
    <source>
        <dbReference type="EMBL" id="ETE61067.1"/>
    </source>
</evidence>
<protein>
    <submittedName>
        <fullName evidence="2">Uncharacterized protein</fullName>
    </submittedName>
</protein>
<organism evidence="2 3">
    <name type="scientific">Ophiophagus hannah</name>
    <name type="common">King cobra</name>
    <name type="synonym">Naja hannah</name>
    <dbReference type="NCBI Taxonomy" id="8665"/>
    <lineage>
        <taxon>Eukaryota</taxon>
        <taxon>Metazoa</taxon>
        <taxon>Chordata</taxon>
        <taxon>Craniata</taxon>
        <taxon>Vertebrata</taxon>
        <taxon>Euteleostomi</taxon>
        <taxon>Lepidosauria</taxon>
        <taxon>Squamata</taxon>
        <taxon>Bifurcata</taxon>
        <taxon>Unidentata</taxon>
        <taxon>Episquamata</taxon>
        <taxon>Toxicofera</taxon>
        <taxon>Serpentes</taxon>
        <taxon>Colubroidea</taxon>
        <taxon>Elapidae</taxon>
        <taxon>Elapinae</taxon>
        <taxon>Ophiophagus</taxon>
    </lineage>
</organism>
<evidence type="ECO:0000313" key="3">
    <source>
        <dbReference type="Proteomes" id="UP000018936"/>
    </source>
</evidence>
<reference evidence="2 3" key="1">
    <citation type="journal article" date="2013" name="Proc. Natl. Acad. Sci. U.S.A.">
        <title>The king cobra genome reveals dynamic gene evolution and adaptation in the snake venom system.</title>
        <authorList>
            <person name="Vonk F.J."/>
            <person name="Casewell N.R."/>
            <person name="Henkel C.V."/>
            <person name="Heimberg A.M."/>
            <person name="Jansen H.J."/>
            <person name="McCleary R.J."/>
            <person name="Kerkkamp H.M."/>
            <person name="Vos R.A."/>
            <person name="Guerreiro I."/>
            <person name="Calvete J.J."/>
            <person name="Wuster W."/>
            <person name="Woods A.E."/>
            <person name="Logan J.M."/>
            <person name="Harrison R.A."/>
            <person name="Castoe T.A."/>
            <person name="de Koning A.P."/>
            <person name="Pollock D.D."/>
            <person name="Yandell M."/>
            <person name="Calderon D."/>
            <person name="Renjifo C."/>
            <person name="Currier R.B."/>
            <person name="Salgado D."/>
            <person name="Pla D."/>
            <person name="Sanz L."/>
            <person name="Hyder A.S."/>
            <person name="Ribeiro J.M."/>
            <person name="Arntzen J.W."/>
            <person name="van den Thillart G.E."/>
            <person name="Boetzer M."/>
            <person name="Pirovano W."/>
            <person name="Dirks R.P."/>
            <person name="Spaink H.P."/>
            <person name="Duboule D."/>
            <person name="McGlinn E."/>
            <person name="Kini R.M."/>
            <person name="Richardson M.K."/>
        </authorList>
    </citation>
    <scope>NUCLEOTIDE SEQUENCE</scope>
    <source>
        <tissue evidence="2">Blood</tissue>
    </source>
</reference>
<dbReference type="EMBL" id="AZIM01004194">
    <property type="protein sequence ID" value="ETE61067.1"/>
    <property type="molecule type" value="Genomic_DNA"/>
</dbReference>
<comment type="caution">
    <text evidence="2">The sequence shown here is derived from an EMBL/GenBank/DDBJ whole genome shotgun (WGS) entry which is preliminary data.</text>
</comment>
<sequence length="86" mass="10252">MEKVHNCDPEILERWGRLSTENPTEGWDQIQEELSVEWIDRWADGWMEGRIDGWRRKEGREGGRRRMEEGREGREGGRKKNGGRLE</sequence>
<feature type="non-terminal residue" evidence="2">
    <location>
        <position position="1"/>
    </location>
</feature>
<accession>V8NHP7</accession>
<dbReference type="AlphaFoldDB" id="V8NHP7"/>
<dbReference type="Proteomes" id="UP000018936">
    <property type="component" value="Unassembled WGS sequence"/>
</dbReference>
<evidence type="ECO:0000256" key="1">
    <source>
        <dbReference type="SAM" id="MobiDB-lite"/>
    </source>
</evidence>
<keyword evidence="3" id="KW-1185">Reference proteome</keyword>
<feature type="region of interest" description="Disordered" evidence="1">
    <location>
        <begin position="57"/>
        <end position="86"/>
    </location>
</feature>